<evidence type="ECO:0000256" key="4">
    <source>
        <dbReference type="ARBA" id="ARBA00022605"/>
    </source>
</evidence>
<dbReference type="InterPro" id="IPR029419">
    <property type="entry name" value="Arg_succ_lyase_C"/>
</dbReference>
<dbReference type="Pfam" id="PF14698">
    <property type="entry name" value="ASL_C2"/>
    <property type="match status" value="1"/>
</dbReference>
<dbReference type="GO" id="GO:0004056">
    <property type="term" value="F:argininosuccinate lyase activity"/>
    <property type="evidence" value="ECO:0007669"/>
    <property type="project" value="UniProtKB-EC"/>
</dbReference>
<dbReference type="PANTHER" id="PTHR43814">
    <property type="entry name" value="ARGININOSUCCINATE LYASE"/>
    <property type="match status" value="1"/>
</dbReference>
<dbReference type="InterPro" id="IPR008948">
    <property type="entry name" value="L-Aspartase-like"/>
</dbReference>
<dbReference type="Pfam" id="PF00206">
    <property type="entry name" value="Lyase_1"/>
    <property type="match status" value="1"/>
</dbReference>
<dbReference type="Proteomes" id="UP001582793">
    <property type="component" value="Unassembled WGS sequence"/>
</dbReference>
<dbReference type="PANTHER" id="PTHR43814:SF1">
    <property type="entry name" value="ARGININOSUCCINATE LYASE"/>
    <property type="match status" value="1"/>
</dbReference>
<dbReference type="RefSeq" id="WP_375734707.1">
    <property type="nucleotide sequence ID" value="NZ_JBCGDC010000040.1"/>
</dbReference>
<accession>A0ABV5CS25</accession>
<evidence type="ECO:0000256" key="6">
    <source>
        <dbReference type="NCBIfam" id="TIGR00838"/>
    </source>
</evidence>
<dbReference type="EMBL" id="JBCGDC010000040">
    <property type="protein sequence ID" value="MFB6394601.1"/>
    <property type="molecule type" value="Genomic_DNA"/>
</dbReference>
<proteinExistence type="predicted"/>
<evidence type="ECO:0000259" key="8">
    <source>
        <dbReference type="Pfam" id="PF14698"/>
    </source>
</evidence>
<evidence type="ECO:0000256" key="2">
    <source>
        <dbReference type="ARBA" id="ARBA00012338"/>
    </source>
</evidence>
<comment type="caution">
    <text evidence="9">The sequence shown here is derived from an EMBL/GenBank/DDBJ whole genome shotgun (WGS) entry which is preliminary data.</text>
</comment>
<dbReference type="PRINTS" id="PR00149">
    <property type="entry name" value="FUMRATELYASE"/>
</dbReference>
<sequence>MSGEYQGFRGTGVRLTEEQLPHLQAHRTELLGDSLPAIHAFDKAHAVMLTERGLLDPAAGRAILAALRGMEAGGVAAARIEAGGGMHSGEQYLIRTIGADLGGRLHLGRSSGDLIEVARRMTIRWYLHSMLPALADLRAVLLDLADTHADTVMPGYTHGQHAQPTTFAHWATMFERAFARDTERLLGFHGRLNLSPAGAAILTGSDLPLDRHRVADLLGFDAPLPHTMDAILSHDLEMEAAALLATVGATLARLADDLYLWSTSEFAYVELPDRFCGTSSIMPQKKNPDALEDVKSVATQALAALVGVITAERGPTGFPIMERRYSQQAIWSMCAAITAKVGDAAQILADLRVDTARMAAQAGAHWAQVTDVASALVRHTGLDWRHAHQIVGVFVRLGVERGLAAPAAPPALLDEAATQVIGRASGLTPEQFGAAMDARGFVARRTLYGGPAPDAVRRENAEFAARLAADRTRIDELRQRTTAAETALEEAIDTILADGGASTDGTEAG</sequence>
<keyword evidence="5 9" id="KW-0456">Lyase</keyword>
<evidence type="ECO:0000259" key="7">
    <source>
        <dbReference type="Pfam" id="PF00206"/>
    </source>
</evidence>
<evidence type="ECO:0000313" key="9">
    <source>
        <dbReference type="EMBL" id="MFB6394601.1"/>
    </source>
</evidence>
<gene>
    <name evidence="9" type="primary">argH</name>
    <name evidence="9" type="ORF">AAFH96_16015</name>
</gene>
<dbReference type="InterPro" id="IPR022761">
    <property type="entry name" value="Fumarate_lyase_N"/>
</dbReference>
<name>A0ABV5CS25_9ACTN</name>
<keyword evidence="3" id="KW-0055">Arginine biosynthesis</keyword>
<organism evidence="9 10">
    <name type="scientific">Polymorphospora lycopeni</name>
    <dbReference type="NCBI Taxonomy" id="3140240"/>
    <lineage>
        <taxon>Bacteria</taxon>
        <taxon>Bacillati</taxon>
        <taxon>Actinomycetota</taxon>
        <taxon>Actinomycetes</taxon>
        <taxon>Micromonosporales</taxon>
        <taxon>Micromonosporaceae</taxon>
        <taxon>Polymorphospora</taxon>
    </lineage>
</organism>
<comment type="pathway">
    <text evidence="1">Amino-acid biosynthesis; L-arginine biosynthesis; L-arginine from L-ornithine and carbamoyl phosphate: step 3/3.</text>
</comment>
<evidence type="ECO:0000256" key="1">
    <source>
        <dbReference type="ARBA" id="ARBA00004941"/>
    </source>
</evidence>
<dbReference type="Gene3D" id="1.10.40.30">
    <property type="entry name" value="Fumarase/aspartase (C-terminal domain)"/>
    <property type="match status" value="1"/>
</dbReference>
<dbReference type="InterPro" id="IPR000362">
    <property type="entry name" value="Fumarate_lyase_fam"/>
</dbReference>
<dbReference type="Gene3D" id="1.10.275.10">
    <property type="entry name" value="Fumarase/aspartase (N-terminal domain)"/>
    <property type="match status" value="1"/>
</dbReference>
<dbReference type="SUPFAM" id="SSF48557">
    <property type="entry name" value="L-aspartase-like"/>
    <property type="match status" value="1"/>
</dbReference>
<dbReference type="Gene3D" id="1.20.200.10">
    <property type="entry name" value="Fumarase/aspartase (Central domain)"/>
    <property type="match status" value="1"/>
</dbReference>
<keyword evidence="10" id="KW-1185">Reference proteome</keyword>
<feature type="domain" description="Argininosuccinate lyase C-terminal" evidence="8">
    <location>
        <begin position="367"/>
        <end position="417"/>
    </location>
</feature>
<evidence type="ECO:0000313" key="10">
    <source>
        <dbReference type="Proteomes" id="UP001582793"/>
    </source>
</evidence>
<dbReference type="InterPro" id="IPR024083">
    <property type="entry name" value="Fumarase/histidase_N"/>
</dbReference>
<dbReference type="InterPro" id="IPR009049">
    <property type="entry name" value="Argininosuccinate_lyase"/>
</dbReference>
<evidence type="ECO:0000256" key="3">
    <source>
        <dbReference type="ARBA" id="ARBA00022571"/>
    </source>
</evidence>
<feature type="domain" description="Fumarate lyase N-terminal" evidence="7">
    <location>
        <begin position="93"/>
        <end position="301"/>
    </location>
</feature>
<keyword evidence="4" id="KW-0028">Amino-acid biosynthesis</keyword>
<dbReference type="NCBIfam" id="TIGR00838">
    <property type="entry name" value="argH"/>
    <property type="match status" value="1"/>
</dbReference>
<dbReference type="PRINTS" id="PR00145">
    <property type="entry name" value="ARGSUCLYASE"/>
</dbReference>
<protein>
    <recommendedName>
        <fullName evidence="2 6">Argininosuccinate lyase</fullName>
        <ecNumber evidence="2 6">4.3.2.1</ecNumber>
    </recommendedName>
</protein>
<reference evidence="9 10" key="1">
    <citation type="submission" date="2024-04" db="EMBL/GenBank/DDBJ databases">
        <title>Polymorphospora sp. isolated from Baiyangdian Lake in Xiong'an New Area.</title>
        <authorList>
            <person name="Zhang X."/>
            <person name="Liu J."/>
        </authorList>
    </citation>
    <scope>NUCLEOTIDE SEQUENCE [LARGE SCALE GENOMIC DNA]</scope>
    <source>
        <strain evidence="9 10">2-325</strain>
    </source>
</reference>
<dbReference type="EC" id="4.3.2.1" evidence="2 6"/>
<evidence type="ECO:0000256" key="5">
    <source>
        <dbReference type="ARBA" id="ARBA00023239"/>
    </source>
</evidence>
<dbReference type="CDD" id="cd01359">
    <property type="entry name" value="Argininosuccinate_lyase"/>
    <property type="match status" value="1"/>
</dbReference>